<protein>
    <submittedName>
        <fullName evidence="6">FGGY-family carbohydrate kinase</fullName>
        <ecNumber evidence="6">2.7.1.-</ecNumber>
    </submittedName>
</protein>
<evidence type="ECO:0000259" key="5">
    <source>
        <dbReference type="Pfam" id="PF02782"/>
    </source>
</evidence>
<dbReference type="RefSeq" id="WP_379844307.1">
    <property type="nucleotide sequence ID" value="NZ_JBHSMA010000002.1"/>
</dbReference>
<dbReference type="Gene3D" id="3.30.420.40">
    <property type="match status" value="2"/>
</dbReference>
<dbReference type="PANTHER" id="PTHR43095">
    <property type="entry name" value="SUGAR KINASE"/>
    <property type="match status" value="1"/>
</dbReference>
<keyword evidence="2 6" id="KW-0808">Transferase</keyword>
<dbReference type="InterPro" id="IPR000577">
    <property type="entry name" value="Carb_kinase_FGGY"/>
</dbReference>
<sequence length="512" mass="56272">MSHYLLGLDNGNTVCKAVLFDLTGREVHVASRKIATRYPHPGWSERDMDELWQATVQSIREVIQRAGVRSEQILAVGNTGHGNGAYLLDRSGKSLRGIQSLDCRAAGICAEWAASGLNEQVYPYTLQALWAAQMNTLLVWLKRHEPHVYAQIGTAMLCKDYINYCLTGRVATDYSDMSATNLVDVRQRRYSPELLTLYGLEEMGDALPEMHQSFEQIGGVTPAVARQTGLLPGTPVVAGLLDVDACLIGSGVVGEGQASLVAGSWSVNSVLTRVPLLNPDLAMSAIASVPDHWLCLEASATSVTNLEWFITQFCAEERLEAARRGVSVHTVCDEQVMAAFSHVQSPLIYHPFLHGTNVQATARAGFYGLAGWHTRADALRAVYEGVVFSHFSHVEKLRQGGVCAFNSVRLTGGGARSRVLCQLFADILGVRVDVPDCQETGALGAALSAGIGVGGWTDYAEAIQHTIRVSRSYEPDPERFQYYQRHYQLYQELIQSMEQPWQQMERHQATTT</sequence>
<keyword evidence="3 6" id="KW-0418">Kinase</keyword>
<name>A0ABW0I918_9BACT</name>
<dbReference type="InterPro" id="IPR018485">
    <property type="entry name" value="FGGY_C"/>
</dbReference>
<dbReference type="InterPro" id="IPR018484">
    <property type="entry name" value="FGGY_N"/>
</dbReference>
<dbReference type="Proteomes" id="UP001596106">
    <property type="component" value="Unassembled WGS sequence"/>
</dbReference>
<keyword evidence="7" id="KW-1185">Reference proteome</keyword>
<dbReference type="GO" id="GO:0016301">
    <property type="term" value="F:kinase activity"/>
    <property type="evidence" value="ECO:0007669"/>
    <property type="project" value="UniProtKB-KW"/>
</dbReference>
<evidence type="ECO:0000256" key="2">
    <source>
        <dbReference type="ARBA" id="ARBA00022679"/>
    </source>
</evidence>
<dbReference type="EMBL" id="JBHSMA010000002">
    <property type="protein sequence ID" value="MFC5409794.1"/>
    <property type="molecule type" value="Genomic_DNA"/>
</dbReference>
<feature type="domain" description="Carbohydrate kinase FGGY N-terminal" evidence="4">
    <location>
        <begin position="4"/>
        <end position="249"/>
    </location>
</feature>
<comment type="caution">
    <text evidence="6">The sequence shown here is derived from an EMBL/GenBank/DDBJ whole genome shotgun (WGS) entry which is preliminary data.</text>
</comment>
<dbReference type="CDD" id="cd07802">
    <property type="entry name" value="ASKHA_NBD_FGGY_EcLyxK-like"/>
    <property type="match status" value="1"/>
</dbReference>
<dbReference type="SUPFAM" id="SSF53067">
    <property type="entry name" value="Actin-like ATPase domain"/>
    <property type="match status" value="2"/>
</dbReference>
<dbReference type="PIRSF" id="PIRSF000538">
    <property type="entry name" value="GlpK"/>
    <property type="match status" value="1"/>
</dbReference>
<evidence type="ECO:0000256" key="1">
    <source>
        <dbReference type="ARBA" id="ARBA00009156"/>
    </source>
</evidence>
<evidence type="ECO:0000313" key="6">
    <source>
        <dbReference type="EMBL" id="MFC5409794.1"/>
    </source>
</evidence>
<dbReference type="Pfam" id="PF02782">
    <property type="entry name" value="FGGY_C"/>
    <property type="match status" value="1"/>
</dbReference>
<proteinExistence type="inferred from homology"/>
<evidence type="ECO:0000313" key="7">
    <source>
        <dbReference type="Proteomes" id="UP001596106"/>
    </source>
</evidence>
<organism evidence="6 7">
    <name type="scientific">Larkinella bovis</name>
    <dbReference type="NCBI Taxonomy" id="683041"/>
    <lineage>
        <taxon>Bacteria</taxon>
        <taxon>Pseudomonadati</taxon>
        <taxon>Bacteroidota</taxon>
        <taxon>Cytophagia</taxon>
        <taxon>Cytophagales</taxon>
        <taxon>Spirosomataceae</taxon>
        <taxon>Larkinella</taxon>
    </lineage>
</organism>
<dbReference type="InterPro" id="IPR050406">
    <property type="entry name" value="FGGY_Carb_Kinase"/>
</dbReference>
<gene>
    <name evidence="6" type="ORF">ACFPMF_10775</name>
</gene>
<dbReference type="Pfam" id="PF00370">
    <property type="entry name" value="FGGY_N"/>
    <property type="match status" value="1"/>
</dbReference>
<evidence type="ECO:0000256" key="3">
    <source>
        <dbReference type="ARBA" id="ARBA00022777"/>
    </source>
</evidence>
<dbReference type="InterPro" id="IPR043129">
    <property type="entry name" value="ATPase_NBD"/>
</dbReference>
<reference evidence="7" key="1">
    <citation type="journal article" date="2019" name="Int. J. Syst. Evol. Microbiol.">
        <title>The Global Catalogue of Microorganisms (GCM) 10K type strain sequencing project: providing services to taxonomists for standard genome sequencing and annotation.</title>
        <authorList>
            <consortium name="The Broad Institute Genomics Platform"/>
            <consortium name="The Broad Institute Genome Sequencing Center for Infectious Disease"/>
            <person name="Wu L."/>
            <person name="Ma J."/>
        </authorList>
    </citation>
    <scope>NUCLEOTIDE SEQUENCE [LARGE SCALE GENOMIC DNA]</scope>
    <source>
        <strain evidence="7">CCUG 55250</strain>
    </source>
</reference>
<evidence type="ECO:0000259" key="4">
    <source>
        <dbReference type="Pfam" id="PF00370"/>
    </source>
</evidence>
<accession>A0ABW0I918</accession>
<dbReference type="PANTHER" id="PTHR43095:SF3">
    <property type="entry name" value="L-XYLULOSE_3-KETO-L-GULONATE KINASE"/>
    <property type="match status" value="1"/>
</dbReference>
<dbReference type="EC" id="2.7.1.-" evidence="6"/>
<feature type="domain" description="Carbohydrate kinase FGGY C-terminal" evidence="5">
    <location>
        <begin position="259"/>
        <end position="451"/>
    </location>
</feature>
<comment type="similarity">
    <text evidence="1">Belongs to the FGGY kinase family.</text>
</comment>